<proteinExistence type="predicted"/>
<keyword evidence="2" id="KW-1185">Reference proteome</keyword>
<organism evidence="1 2">
    <name type="scientific">Entomophthora muscae</name>
    <dbReference type="NCBI Taxonomy" id="34485"/>
    <lineage>
        <taxon>Eukaryota</taxon>
        <taxon>Fungi</taxon>
        <taxon>Fungi incertae sedis</taxon>
        <taxon>Zoopagomycota</taxon>
        <taxon>Entomophthoromycotina</taxon>
        <taxon>Entomophthoromycetes</taxon>
        <taxon>Entomophthorales</taxon>
        <taxon>Entomophthoraceae</taxon>
        <taxon>Entomophthora</taxon>
    </lineage>
</organism>
<sequence length="216" mass="24781">METFGPVKLQSLFSERGVWADTDLHLRSVNDLVPHVALEKKKYVCSDRGLECLLVQNISFYFHDTRQLSDVSICYLSQACFVFNEYNVSYTWNVVSSNGFSKEKWGNIFSRLLDITLVPDLSLPKLSYQFLEGNVCILLFKPITWVLTGIYQSQEGYGTTSNFFQAEFPLTFKTHLNGILEVADLCAEDPIYFNLSSDRTSKLMIAKDFFCRNLVK</sequence>
<evidence type="ECO:0000313" key="1">
    <source>
        <dbReference type="EMBL" id="KAJ9089494.1"/>
    </source>
</evidence>
<protein>
    <submittedName>
        <fullName evidence="1">Uncharacterized protein</fullName>
    </submittedName>
</protein>
<dbReference type="EMBL" id="QTSX02000044">
    <property type="protein sequence ID" value="KAJ9089494.1"/>
    <property type="molecule type" value="Genomic_DNA"/>
</dbReference>
<gene>
    <name evidence="1" type="ORF">DSO57_1012412</name>
</gene>
<name>A0ACC2URD6_9FUNG</name>
<reference evidence="1" key="1">
    <citation type="submission" date="2022-04" db="EMBL/GenBank/DDBJ databases">
        <title>Genome of the entomopathogenic fungus Entomophthora muscae.</title>
        <authorList>
            <person name="Elya C."/>
            <person name="Lovett B.R."/>
            <person name="Lee E."/>
            <person name="Macias A.M."/>
            <person name="Hajek A.E."/>
            <person name="De Bivort B.L."/>
            <person name="Kasson M.T."/>
            <person name="De Fine Licht H.H."/>
            <person name="Stajich J.E."/>
        </authorList>
    </citation>
    <scope>NUCLEOTIDE SEQUENCE</scope>
    <source>
        <strain evidence="1">Berkeley</strain>
    </source>
</reference>
<evidence type="ECO:0000313" key="2">
    <source>
        <dbReference type="Proteomes" id="UP001165960"/>
    </source>
</evidence>
<accession>A0ACC2URD6</accession>
<comment type="caution">
    <text evidence="1">The sequence shown here is derived from an EMBL/GenBank/DDBJ whole genome shotgun (WGS) entry which is preliminary data.</text>
</comment>
<dbReference type="Proteomes" id="UP001165960">
    <property type="component" value="Unassembled WGS sequence"/>
</dbReference>